<evidence type="ECO:0000313" key="2">
    <source>
        <dbReference type="EMBL" id="MPY32917.1"/>
    </source>
</evidence>
<dbReference type="Proteomes" id="UP000325849">
    <property type="component" value="Unassembled WGS sequence"/>
</dbReference>
<proteinExistence type="predicted"/>
<organism evidence="2 3">
    <name type="scientific">Streptomyces adustus</name>
    <dbReference type="NCBI Taxonomy" id="1609272"/>
    <lineage>
        <taxon>Bacteria</taxon>
        <taxon>Bacillati</taxon>
        <taxon>Actinomycetota</taxon>
        <taxon>Actinomycetes</taxon>
        <taxon>Kitasatosporales</taxon>
        <taxon>Streptomycetaceae</taxon>
        <taxon>Streptomyces</taxon>
    </lineage>
</organism>
<evidence type="ECO:0000256" key="1">
    <source>
        <dbReference type="SAM" id="Coils"/>
    </source>
</evidence>
<comment type="caution">
    <text evidence="2">The sequence shown here is derived from an EMBL/GenBank/DDBJ whole genome shotgun (WGS) entry which is preliminary data.</text>
</comment>
<dbReference type="Gene3D" id="1.25.10.10">
    <property type="entry name" value="Leucine-rich Repeat Variant"/>
    <property type="match status" value="1"/>
</dbReference>
<keyword evidence="1" id="KW-0175">Coiled coil</keyword>
<accession>A0A5N8VCE4</accession>
<dbReference type="InterPro" id="IPR016024">
    <property type="entry name" value="ARM-type_fold"/>
</dbReference>
<gene>
    <name evidence="2" type="ORF">FNH09_17085</name>
</gene>
<protein>
    <submittedName>
        <fullName evidence="2">HEAT repeat domain-containing protein</fullName>
    </submittedName>
</protein>
<dbReference type="Pfam" id="PF13646">
    <property type="entry name" value="HEAT_2"/>
    <property type="match status" value="1"/>
</dbReference>
<dbReference type="SUPFAM" id="SSF48371">
    <property type="entry name" value="ARM repeat"/>
    <property type="match status" value="1"/>
</dbReference>
<dbReference type="InterPro" id="IPR011989">
    <property type="entry name" value="ARM-like"/>
</dbReference>
<feature type="coiled-coil region" evidence="1">
    <location>
        <begin position="139"/>
        <end position="173"/>
    </location>
</feature>
<dbReference type="OrthoDB" id="292843at2"/>
<dbReference type="AlphaFoldDB" id="A0A5N8VCE4"/>
<dbReference type="EMBL" id="VJZD01000059">
    <property type="protein sequence ID" value="MPY32917.1"/>
    <property type="molecule type" value="Genomic_DNA"/>
</dbReference>
<evidence type="ECO:0000313" key="3">
    <source>
        <dbReference type="Proteomes" id="UP000325849"/>
    </source>
</evidence>
<keyword evidence="3" id="KW-1185">Reference proteome</keyword>
<name>A0A5N8VCE4_9ACTN</name>
<reference evidence="2 3" key="1">
    <citation type="submission" date="2019-07" db="EMBL/GenBank/DDBJ databases">
        <title>New species of Amycolatopsis and Streptomyces.</title>
        <authorList>
            <person name="Duangmal K."/>
            <person name="Teo W.F.A."/>
            <person name="Lipun K."/>
        </authorList>
    </citation>
    <scope>NUCLEOTIDE SEQUENCE [LARGE SCALE GENOMIC DNA]</scope>
    <source>
        <strain evidence="2 3">NBRC 109810</strain>
    </source>
</reference>
<dbReference type="RefSeq" id="WP_152888754.1">
    <property type="nucleotide sequence ID" value="NZ_VJZD01000059.1"/>
</dbReference>
<sequence length="416" mass="44641">MTEINTPLAGLDTVDWAGLEHAYGCADDVPGQLRDLCAEDVEARRKALHALYGNIFHQGSRYPASAAAVPFLARMAADGSLPDRDEYLQLLAALAIGYDEAHLPVGLDIGGWRRELAEFRSRDPQDIRAEYDAWVEAAADEGERRVREMRRAMFDYERQLDAAEAELGAYEAVRGQLPALFALLGDDDPTVRAATAYLLAWFPEQAAESLPRLLSVLDADSEPVVVATALVSAGLVGDAGLVERLTSFLTAAEPVVRWAAATALARLGATGAEGAESAVSAGVLAELAAAEAEPPEPGVLFHGGDLRGYAAASLTLLADRFPEEALDAVTYGLSATSGPASFPVAAAALRLAFAEPGPNGPPKFVELTQRQQRLIRTLGSLDADTWRWANFCEIVRQWGLPQQREAMRVYAGMPQE</sequence>